<feature type="compositionally biased region" description="Polar residues" evidence="3">
    <location>
        <begin position="133"/>
        <end position="148"/>
    </location>
</feature>
<keyword evidence="4" id="KW-0732">Signal</keyword>
<protein>
    <recommendedName>
        <fullName evidence="5">Glycine zipper 2TM domain-containing protein</fullName>
    </recommendedName>
</protein>
<comment type="subcellular location">
    <subcellularLocation>
        <location evidence="1">Membrane</location>
    </subcellularLocation>
</comment>
<dbReference type="AlphaFoldDB" id="A0A423PU42"/>
<evidence type="ECO:0000313" key="6">
    <source>
        <dbReference type="EMBL" id="ROO29103.1"/>
    </source>
</evidence>
<feature type="domain" description="Glycine zipper 2TM" evidence="5">
    <location>
        <begin position="32"/>
        <end position="72"/>
    </location>
</feature>
<dbReference type="InterPro" id="IPR008816">
    <property type="entry name" value="Gly_zipper_2TM_dom"/>
</dbReference>
<dbReference type="Pfam" id="PF05433">
    <property type="entry name" value="Rick_17kDa_Anti"/>
    <property type="match status" value="1"/>
</dbReference>
<dbReference type="PANTHER" id="PTHR35603:SF2">
    <property type="entry name" value="OUTER MEMBRANE LIPOPROTEIN"/>
    <property type="match status" value="1"/>
</dbReference>
<evidence type="ECO:0000256" key="3">
    <source>
        <dbReference type="SAM" id="MobiDB-lite"/>
    </source>
</evidence>
<dbReference type="InterPro" id="IPR016364">
    <property type="entry name" value="Surface_antigen_Rickettsia"/>
</dbReference>
<feature type="chain" id="PRO_5019501537" description="Glycine zipper 2TM domain-containing protein" evidence="4">
    <location>
        <begin position="23"/>
        <end position="155"/>
    </location>
</feature>
<dbReference type="OrthoDB" id="6170015at2"/>
<sequence length="155" mass="15820">MKKTLSIMAAAAVSVAMLGGCAGSGWNNSDTGTVLGGVAGGALGSQIGSGTGSTIATVVGTLAGGALGNYVGGRFDQDDRRQFGSALESNQTGNTSRWSNPDTNGTYAVTPTNTYRDGDQPCREFTMNANVEGNNDKVTGTACRQSDGSWRVVNR</sequence>
<gene>
    <name evidence="6" type="ORF">SAJA_06825</name>
</gene>
<keyword evidence="7" id="KW-1185">Reference proteome</keyword>
<keyword evidence="2" id="KW-0472">Membrane</keyword>
<accession>A0A423PU42</accession>
<dbReference type="PIRSF" id="PIRSF002721">
    <property type="entry name" value="Surface_antigen_Rickettsia"/>
    <property type="match status" value="1"/>
</dbReference>
<dbReference type="Proteomes" id="UP000285310">
    <property type="component" value="Unassembled WGS sequence"/>
</dbReference>
<dbReference type="InParanoid" id="A0A423PU42"/>
<organism evidence="6 7">
    <name type="scientific">Salinisphaera japonica YTM-1</name>
    <dbReference type="NCBI Taxonomy" id="1209778"/>
    <lineage>
        <taxon>Bacteria</taxon>
        <taxon>Pseudomonadati</taxon>
        <taxon>Pseudomonadota</taxon>
        <taxon>Gammaproteobacteria</taxon>
        <taxon>Salinisphaerales</taxon>
        <taxon>Salinisphaeraceae</taxon>
        <taxon>Salinisphaera</taxon>
    </lineage>
</organism>
<evidence type="ECO:0000313" key="7">
    <source>
        <dbReference type="Proteomes" id="UP000285310"/>
    </source>
</evidence>
<dbReference type="InterPro" id="IPR051407">
    <property type="entry name" value="Bact_OM_lipoprot/Surf_antigen"/>
</dbReference>
<evidence type="ECO:0000256" key="2">
    <source>
        <dbReference type="ARBA" id="ARBA00023136"/>
    </source>
</evidence>
<evidence type="ECO:0000256" key="1">
    <source>
        <dbReference type="ARBA" id="ARBA00004370"/>
    </source>
</evidence>
<evidence type="ECO:0000256" key="4">
    <source>
        <dbReference type="SAM" id="SignalP"/>
    </source>
</evidence>
<feature type="signal peptide" evidence="4">
    <location>
        <begin position="1"/>
        <end position="22"/>
    </location>
</feature>
<dbReference type="PROSITE" id="PS51257">
    <property type="entry name" value="PROKAR_LIPOPROTEIN"/>
    <property type="match status" value="1"/>
</dbReference>
<dbReference type="EMBL" id="AYKG01000017">
    <property type="protein sequence ID" value="ROO29103.1"/>
    <property type="molecule type" value="Genomic_DNA"/>
</dbReference>
<feature type="region of interest" description="Disordered" evidence="3">
    <location>
        <begin position="86"/>
        <end position="105"/>
    </location>
</feature>
<name>A0A423PU42_9GAMM</name>
<dbReference type="RefSeq" id="WP_123657891.1">
    <property type="nucleotide sequence ID" value="NZ_AYKG01000017.1"/>
</dbReference>
<dbReference type="GO" id="GO:0019867">
    <property type="term" value="C:outer membrane"/>
    <property type="evidence" value="ECO:0007669"/>
    <property type="project" value="InterPro"/>
</dbReference>
<proteinExistence type="predicted"/>
<feature type="region of interest" description="Disordered" evidence="3">
    <location>
        <begin position="133"/>
        <end position="155"/>
    </location>
</feature>
<feature type="compositionally biased region" description="Polar residues" evidence="3">
    <location>
        <begin position="87"/>
        <end position="105"/>
    </location>
</feature>
<reference evidence="6 7" key="1">
    <citation type="submission" date="2013-10" db="EMBL/GenBank/DDBJ databases">
        <title>Salinisphaera japonica YTM-1 Genome Sequencing.</title>
        <authorList>
            <person name="Lai Q."/>
            <person name="Li C."/>
            <person name="Shao Z."/>
        </authorList>
    </citation>
    <scope>NUCLEOTIDE SEQUENCE [LARGE SCALE GENOMIC DNA]</scope>
    <source>
        <strain evidence="6 7">YTM-1</strain>
    </source>
</reference>
<dbReference type="PANTHER" id="PTHR35603">
    <property type="match status" value="1"/>
</dbReference>
<evidence type="ECO:0000259" key="5">
    <source>
        <dbReference type="Pfam" id="PF05433"/>
    </source>
</evidence>
<comment type="caution">
    <text evidence="6">The sequence shown here is derived from an EMBL/GenBank/DDBJ whole genome shotgun (WGS) entry which is preliminary data.</text>
</comment>